<reference evidence="2 3" key="1">
    <citation type="journal article" date="2024" name="Plant J.">
        <title>Genome sequences and population genomics reveal climatic adaptation and genomic divergence between two closely related sweetgum species.</title>
        <authorList>
            <person name="Xu W.Q."/>
            <person name="Ren C.Q."/>
            <person name="Zhang X.Y."/>
            <person name="Comes H.P."/>
            <person name="Liu X.H."/>
            <person name="Li Y.G."/>
            <person name="Kettle C.J."/>
            <person name="Jalonen R."/>
            <person name="Gaisberger H."/>
            <person name="Ma Y.Z."/>
            <person name="Qiu Y.X."/>
        </authorList>
    </citation>
    <scope>NUCLEOTIDE SEQUENCE [LARGE SCALE GENOMIC DNA]</scope>
    <source>
        <strain evidence="2">Hangzhou</strain>
    </source>
</reference>
<dbReference type="AlphaFoldDB" id="A0AAP0RNG1"/>
<feature type="region of interest" description="Disordered" evidence="1">
    <location>
        <begin position="1"/>
        <end position="27"/>
    </location>
</feature>
<evidence type="ECO:0000313" key="2">
    <source>
        <dbReference type="EMBL" id="KAK9281526.1"/>
    </source>
</evidence>
<name>A0AAP0RNG1_LIQFO</name>
<feature type="compositionally biased region" description="Basic and acidic residues" evidence="1">
    <location>
        <begin position="1"/>
        <end position="13"/>
    </location>
</feature>
<keyword evidence="3" id="KW-1185">Reference proteome</keyword>
<feature type="region of interest" description="Disordered" evidence="1">
    <location>
        <begin position="84"/>
        <end position="110"/>
    </location>
</feature>
<dbReference type="Proteomes" id="UP001415857">
    <property type="component" value="Unassembled WGS sequence"/>
</dbReference>
<proteinExistence type="predicted"/>
<protein>
    <submittedName>
        <fullName evidence="2">Uncharacterized protein</fullName>
    </submittedName>
</protein>
<organism evidence="2 3">
    <name type="scientific">Liquidambar formosana</name>
    <name type="common">Formosan gum</name>
    <dbReference type="NCBI Taxonomy" id="63359"/>
    <lineage>
        <taxon>Eukaryota</taxon>
        <taxon>Viridiplantae</taxon>
        <taxon>Streptophyta</taxon>
        <taxon>Embryophyta</taxon>
        <taxon>Tracheophyta</taxon>
        <taxon>Spermatophyta</taxon>
        <taxon>Magnoliopsida</taxon>
        <taxon>eudicotyledons</taxon>
        <taxon>Gunneridae</taxon>
        <taxon>Pentapetalae</taxon>
        <taxon>Saxifragales</taxon>
        <taxon>Altingiaceae</taxon>
        <taxon>Liquidambar</taxon>
    </lineage>
</organism>
<comment type="caution">
    <text evidence="2">The sequence shown here is derived from an EMBL/GenBank/DDBJ whole genome shotgun (WGS) entry which is preliminary data.</text>
</comment>
<dbReference type="EMBL" id="JBBPBK010000007">
    <property type="protein sequence ID" value="KAK9281526.1"/>
    <property type="molecule type" value="Genomic_DNA"/>
</dbReference>
<accession>A0AAP0RNG1</accession>
<sequence length="110" mass="11699">MDARGKEPCCHDVDEGESGGNGELSNPNIKEVRGVIEYVGLHRNCGNFGTGVRRRRRCGVEPPKGVGAVGSDGRDEVVGDVEEEGDVGVGEGADHRSSNSGRRTTMVFKE</sequence>
<gene>
    <name evidence="2" type="ORF">L1049_004429</name>
</gene>
<evidence type="ECO:0000256" key="1">
    <source>
        <dbReference type="SAM" id="MobiDB-lite"/>
    </source>
</evidence>
<evidence type="ECO:0000313" key="3">
    <source>
        <dbReference type="Proteomes" id="UP001415857"/>
    </source>
</evidence>